<name>A0A849CA57_9NOCA</name>
<dbReference type="Gene3D" id="3.40.50.1820">
    <property type="entry name" value="alpha/beta hydrolase"/>
    <property type="match status" value="1"/>
</dbReference>
<dbReference type="PRINTS" id="PR00412">
    <property type="entry name" value="EPOXHYDRLASE"/>
</dbReference>
<dbReference type="AlphaFoldDB" id="A0A849CA57"/>
<proteinExistence type="inferred from homology"/>
<dbReference type="GO" id="GO:0097176">
    <property type="term" value="P:epoxide metabolic process"/>
    <property type="evidence" value="ECO:0007669"/>
    <property type="project" value="TreeGrafter"/>
</dbReference>
<gene>
    <name evidence="6" type="ORF">HLB23_23665</name>
</gene>
<dbReference type="RefSeq" id="WP_067523998.1">
    <property type="nucleotide sequence ID" value="NZ_JABELX010000008.1"/>
</dbReference>
<reference evidence="6 7" key="1">
    <citation type="submission" date="2020-05" db="EMBL/GenBank/DDBJ databases">
        <title>MicrobeNet Type strains.</title>
        <authorList>
            <person name="Nicholson A.C."/>
        </authorList>
    </citation>
    <scope>NUCLEOTIDE SEQUENCE [LARGE SCALE GENOMIC DNA]</scope>
    <source>
        <strain evidence="6 7">JCM 3224</strain>
    </source>
</reference>
<dbReference type="GO" id="GO:0004301">
    <property type="term" value="F:epoxide hydrolase activity"/>
    <property type="evidence" value="ECO:0007669"/>
    <property type="project" value="TreeGrafter"/>
</dbReference>
<accession>A0A849CA57</accession>
<keyword evidence="3 6" id="KW-0378">Hydrolase</keyword>
<dbReference type="PANTHER" id="PTHR21661:SF35">
    <property type="entry name" value="EPOXIDE HYDROLASE"/>
    <property type="match status" value="1"/>
</dbReference>
<evidence type="ECO:0000256" key="2">
    <source>
        <dbReference type="ARBA" id="ARBA00022797"/>
    </source>
</evidence>
<dbReference type="InterPro" id="IPR000639">
    <property type="entry name" value="Epox_hydrolase-like"/>
</dbReference>
<dbReference type="InterPro" id="IPR016292">
    <property type="entry name" value="Epoxide_hydrolase"/>
</dbReference>
<evidence type="ECO:0000256" key="4">
    <source>
        <dbReference type="PIRSR" id="PIRSR001112-1"/>
    </source>
</evidence>
<sequence length="388" mass="42799">MTRTATIRPLLIDIPQTALDDLADRLGKTRWPQEIPELGWSRGVPLAYLRELADYWRDGFDWRAQEAKLNAFPQYTTDIDGQSMHFLHIRSPEPGAVPLLLVHGWPGSVVEFAGLVGPLTDPVRHGGDPADAFHIVVPSIPGFGFSGPTTEPGWSPRRIAAAFAELMARLGYDYYGAQGGDVGAGICRELGLIDSEHMIGLHVNGGLSYPQLSDEEIAALTETEQARITRMNEFMQEAGGYLAIQSTRPQTLAYALTDSPIGQLAWIVDKYNDFTNLDQLPHEAVGRDMLLTQASIYWFTQTAGSSAAAYYEDAHSGAGWGLPEPATVPTAVAQFTIQDVAIRGYDERSNNIVSWTEYDRGGHFAAMEAPDLLLDDVRAFFRNYRPRD</sequence>
<dbReference type="Proteomes" id="UP000586827">
    <property type="component" value="Unassembled WGS sequence"/>
</dbReference>
<protein>
    <submittedName>
        <fullName evidence="6">Alpha/beta fold hydrolase</fullName>
    </submittedName>
</protein>
<feature type="active site" description="Nucleophile" evidence="4">
    <location>
        <position position="181"/>
    </location>
</feature>
<dbReference type="PANTHER" id="PTHR21661">
    <property type="entry name" value="EPOXIDE HYDROLASE 1-RELATED"/>
    <property type="match status" value="1"/>
</dbReference>
<feature type="active site" description="Proton donor" evidence="4">
    <location>
        <position position="310"/>
    </location>
</feature>
<keyword evidence="2" id="KW-0058">Aromatic hydrocarbons catabolism</keyword>
<feature type="domain" description="Epoxide hydrolase N-terminal" evidence="5">
    <location>
        <begin position="7"/>
        <end position="112"/>
    </location>
</feature>
<dbReference type="InterPro" id="IPR010497">
    <property type="entry name" value="Epoxide_hydro_N"/>
</dbReference>
<dbReference type="EMBL" id="JABELX010000008">
    <property type="protein sequence ID" value="NNH72817.1"/>
    <property type="molecule type" value="Genomic_DNA"/>
</dbReference>
<evidence type="ECO:0000313" key="7">
    <source>
        <dbReference type="Proteomes" id="UP000586827"/>
    </source>
</evidence>
<keyword evidence="7" id="KW-1185">Reference proteome</keyword>
<evidence type="ECO:0000259" key="5">
    <source>
        <dbReference type="Pfam" id="PF06441"/>
    </source>
</evidence>
<feature type="active site" description="Proton acceptor" evidence="4">
    <location>
        <position position="363"/>
    </location>
</feature>
<organism evidence="6 7">
    <name type="scientific">Nocardia uniformis</name>
    <dbReference type="NCBI Taxonomy" id="53432"/>
    <lineage>
        <taxon>Bacteria</taxon>
        <taxon>Bacillati</taxon>
        <taxon>Actinomycetota</taxon>
        <taxon>Actinomycetes</taxon>
        <taxon>Mycobacteriales</taxon>
        <taxon>Nocardiaceae</taxon>
        <taxon>Nocardia</taxon>
    </lineage>
</organism>
<dbReference type="InterPro" id="IPR029058">
    <property type="entry name" value="AB_hydrolase_fold"/>
</dbReference>
<evidence type="ECO:0000313" key="6">
    <source>
        <dbReference type="EMBL" id="NNH72817.1"/>
    </source>
</evidence>
<comment type="caution">
    <text evidence="6">The sequence shown here is derived from an EMBL/GenBank/DDBJ whole genome shotgun (WGS) entry which is preliminary data.</text>
</comment>
<comment type="similarity">
    <text evidence="1">Belongs to the peptidase S33 family.</text>
</comment>
<dbReference type="SUPFAM" id="SSF53474">
    <property type="entry name" value="alpha/beta-Hydrolases"/>
    <property type="match status" value="1"/>
</dbReference>
<evidence type="ECO:0000256" key="3">
    <source>
        <dbReference type="ARBA" id="ARBA00022801"/>
    </source>
</evidence>
<evidence type="ECO:0000256" key="1">
    <source>
        <dbReference type="ARBA" id="ARBA00010088"/>
    </source>
</evidence>
<dbReference type="Pfam" id="PF06441">
    <property type="entry name" value="EHN"/>
    <property type="match status" value="1"/>
</dbReference>
<dbReference type="PIRSF" id="PIRSF001112">
    <property type="entry name" value="Epoxide_hydrolase"/>
    <property type="match status" value="1"/>
</dbReference>